<feature type="compositionally biased region" description="Basic and acidic residues" evidence="1">
    <location>
        <begin position="39"/>
        <end position="48"/>
    </location>
</feature>
<evidence type="ECO:0000313" key="2">
    <source>
        <dbReference type="EMBL" id="POY72259.1"/>
    </source>
</evidence>
<evidence type="ECO:0000256" key="1">
    <source>
        <dbReference type="SAM" id="MobiDB-lite"/>
    </source>
</evidence>
<dbReference type="Proteomes" id="UP000237144">
    <property type="component" value="Unassembled WGS sequence"/>
</dbReference>
<feature type="non-terminal residue" evidence="2">
    <location>
        <position position="1"/>
    </location>
</feature>
<reference evidence="2 3" key="1">
    <citation type="journal article" date="2018" name="Front. Microbiol.">
        <title>Prospects for Fungal Bioremediation of Acidic Radioactive Waste Sites: Characterization and Genome Sequence of Rhodotorula taiwanensis MD1149.</title>
        <authorList>
            <person name="Tkavc R."/>
            <person name="Matrosova V.Y."/>
            <person name="Grichenko O.E."/>
            <person name="Gostincar C."/>
            <person name="Volpe R.P."/>
            <person name="Klimenkova P."/>
            <person name="Gaidamakova E.K."/>
            <person name="Zhou C.E."/>
            <person name="Stewart B.J."/>
            <person name="Lyman M.G."/>
            <person name="Malfatti S.A."/>
            <person name="Rubinfeld B."/>
            <person name="Courtot M."/>
            <person name="Singh J."/>
            <person name="Dalgard C.L."/>
            <person name="Hamilton T."/>
            <person name="Frey K.G."/>
            <person name="Gunde-Cimerman N."/>
            <person name="Dugan L."/>
            <person name="Daly M.J."/>
        </authorList>
    </citation>
    <scope>NUCLEOTIDE SEQUENCE [LARGE SCALE GENOMIC DNA]</scope>
    <source>
        <strain evidence="2 3">MD1149</strain>
    </source>
</reference>
<evidence type="ECO:0000313" key="3">
    <source>
        <dbReference type="Proteomes" id="UP000237144"/>
    </source>
</evidence>
<keyword evidence="3" id="KW-1185">Reference proteome</keyword>
<feature type="compositionally biased region" description="Basic and acidic residues" evidence="1">
    <location>
        <begin position="236"/>
        <end position="246"/>
    </location>
</feature>
<feature type="region of interest" description="Disordered" evidence="1">
    <location>
        <begin position="1"/>
        <end position="48"/>
    </location>
</feature>
<feature type="compositionally biased region" description="Basic residues" evidence="1">
    <location>
        <begin position="7"/>
        <end position="22"/>
    </location>
</feature>
<dbReference type="AlphaFoldDB" id="A0A2S5B663"/>
<feature type="region of interest" description="Disordered" evidence="1">
    <location>
        <begin position="194"/>
        <end position="246"/>
    </location>
</feature>
<feature type="compositionally biased region" description="Acidic residues" evidence="1">
    <location>
        <begin position="205"/>
        <end position="220"/>
    </location>
</feature>
<protein>
    <submittedName>
        <fullName evidence="2">Uncharacterized protein</fullName>
    </submittedName>
</protein>
<organism evidence="2 3">
    <name type="scientific">Rhodotorula taiwanensis</name>
    <dbReference type="NCBI Taxonomy" id="741276"/>
    <lineage>
        <taxon>Eukaryota</taxon>
        <taxon>Fungi</taxon>
        <taxon>Dikarya</taxon>
        <taxon>Basidiomycota</taxon>
        <taxon>Pucciniomycotina</taxon>
        <taxon>Microbotryomycetes</taxon>
        <taxon>Sporidiobolales</taxon>
        <taxon>Sporidiobolaceae</taxon>
        <taxon>Rhodotorula</taxon>
    </lineage>
</organism>
<proteinExistence type="predicted"/>
<gene>
    <name evidence="2" type="ORF">BMF94_4710</name>
</gene>
<name>A0A2S5B663_9BASI</name>
<comment type="caution">
    <text evidence="2">The sequence shown here is derived from an EMBL/GenBank/DDBJ whole genome shotgun (WGS) entry which is preliminary data.</text>
</comment>
<dbReference type="EMBL" id="PJQD01000054">
    <property type="protein sequence ID" value="POY72259.1"/>
    <property type="molecule type" value="Genomic_DNA"/>
</dbReference>
<dbReference type="OrthoDB" id="2532064at2759"/>
<accession>A0A2S5B663</accession>
<sequence length="246" mass="27219">TQTDPARKRKKAQHGQGKKTLARLRANERAANRAATNPRSREKQVKYHNDRTDSIAHNTCLENGTFGVLFMAHPLHLGRKKSAGFCKLIMSDEFVSTDPTVPTDGIDLAPILSDSRARADLAPLISPDALVHAMESIFTAHVHLLQQRAAGVNIGKVHSSDELVRAANAKAEEADKARRKVEARLKRVEAELERRKRRRLRRGEESDEDDDEEGSDEFDFGDLLQDSDAGSAGEGLSERVGDAMIH</sequence>